<accession>A0A6J5YXK8</accession>
<dbReference type="EMBL" id="CAESAL010000009">
    <property type="protein sequence ID" value="CAB4334226.1"/>
    <property type="molecule type" value="Genomic_DNA"/>
</dbReference>
<evidence type="ECO:0000313" key="1">
    <source>
        <dbReference type="EMBL" id="CAB4334226.1"/>
    </source>
</evidence>
<protein>
    <submittedName>
        <fullName evidence="1">Unannotated protein</fullName>
    </submittedName>
</protein>
<sequence>MDAVDEVLMLEDCEVGRNGGGDALDAELVKRAKGPSNRDVSISTPTDELADKVVVVLADGVA</sequence>
<gene>
    <name evidence="1" type="ORF">UFOPK3331_00451</name>
</gene>
<proteinExistence type="predicted"/>
<organism evidence="1">
    <name type="scientific">freshwater metagenome</name>
    <dbReference type="NCBI Taxonomy" id="449393"/>
    <lineage>
        <taxon>unclassified sequences</taxon>
        <taxon>metagenomes</taxon>
        <taxon>ecological metagenomes</taxon>
    </lineage>
</organism>
<reference evidence="1" key="1">
    <citation type="submission" date="2020-05" db="EMBL/GenBank/DDBJ databases">
        <authorList>
            <person name="Chiriac C."/>
            <person name="Salcher M."/>
            <person name="Ghai R."/>
            <person name="Kavagutti S V."/>
        </authorList>
    </citation>
    <scope>NUCLEOTIDE SEQUENCE</scope>
</reference>
<dbReference type="AntiFam" id="ANF00133">
    <property type="entry name" value="Shadow ORF (opposite mccA)"/>
</dbReference>
<name>A0A6J5YXK8_9ZZZZ</name>
<dbReference type="AlphaFoldDB" id="A0A6J5YXK8"/>